<dbReference type="PROSITE" id="PS00761">
    <property type="entry name" value="SPASE_I_3"/>
    <property type="match status" value="1"/>
</dbReference>
<dbReference type="GO" id="GO:0004252">
    <property type="term" value="F:serine-type endopeptidase activity"/>
    <property type="evidence" value="ECO:0007669"/>
    <property type="project" value="InterPro"/>
</dbReference>
<dbReference type="RefSeq" id="WP_146399639.1">
    <property type="nucleotide sequence ID" value="NZ_SJPQ01000002.1"/>
</dbReference>
<accession>A0A5C5ZN68</accession>
<dbReference type="Pfam" id="PF10502">
    <property type="entry name" value="Peptidase_S26"/>
    <property type="match status" value="1"/>
</dbReference>
<keyword evidence="6 8" id="KW-0378">Hydrolase</keyword>
<dbReference type="PROSITE" id="PS00760">
    <property type="entry name" value="SPASE_I_2"/>
    <property type="match status" value="1"/>
</dbReference>
<evidence type="ECO:0000256" key="4">
    <source>
        <dbReference type="ARBA" id="ARBA00019232"/>
    </source>
</evidence>
<feature type="domain" description="Peptidase S26" evidence="9">
    <location>
        <begin position="87"/>
        <end position="150"/>
    </location>
</feature>
<dbReference type="InterPro" id="IPR036286">
    <property type="entry name" value="LexA/Signal_pep-like_sf"/>
</dbReference>
<evidence type="ECO:0000256" key="7">
    <source>
        <dbReference type="PIRSR" id="PIRSR600223-1"/>
    </source>
</evidence>
<dbReference type="PANTHER" id="PTHR43390:SF1">
    <property type="entry name" value="CHLOROPLAST PROCESSING PEPTIDASE"/>
    <property type="match status" value="1"/>
</dbReference>
<dbReference type="AlphaFoldDB" id="A0A5C5ZN68"/>
<dbReference type="EC" id="3.4.21.89" evidence="3 8"/>
<dbReference type="InterPro" id="IPR000223">
    <property type="entry name" value="Pept_S26A_signal_pept_1"/>
</dbReference>
<evidence type="ECO:0000256" key="8">
    <source>
        <dbReference type="RuleBase" id="RU003993"/>
    </source>
</evidence>
<comment type="catalytic activity">
    <reaction evidence="1 8">
        <text>Cleavage of hydrophobic, N-terminal signal or leader sequences from secreted and periplasmic proteins.</text>
        <dbReference type="EC" id="3.4.21.89"/>
    </reaction>
</comment>
<evidence type="ECO:0000256" key="3">
    <source>
        <dbReference type="ARBA" id="ARBA00013208"/>
    </source>
</evidence>
<dbReference type="GO" id="GO:0006465">
    <property type="term" value="P:signal peptide processing"/>
    <property type="evidence" value="ECO:0007669"/>
    <property type="project" value="InterPro"/>
</dbReference>
<evidence type="ECO:0000256" key="1">
    <source>
        <dbReference type="ARBA" id="ARBA00000677"/>
    </source>
</evidence>
<dbReference type="PROSITE" id="PS00501">
    <property type="entry name" value="SPASE_I_1"/>
    <property type="match status" value="1"/>
</dbReference>
<sequence length="399" mass="42230">MRRAVEFAIGAVCLAVLVRAFLVLGWVEPVRVTGSSMAPTLRGAHIDVACPACAAVFTAAIETRLGHGHACPQCGEGALVASGAPLPGDRLVVDRLASLDRWDMVVFHEPPHASRLAVKRVLGLPGERVTIDEGDLWVEGVRLTKSLADQLRVRIPMSAAQADWRADCVAWRPQGGDWLFAPIAERPSAELSYQPPGGEVNDDLTDNLAVSRRLERVDDRMLCFTLHATEGAQVQIAFGGAASFAVQFDAANGCVRLLDAQGEPLGEAPLPPGERLPIVCSSFDRQALVAVGDEALLRAALAPPGGNGQFAHPAGQRLAVSAWGGTVELGNLKVHRDIYYQGAPAGAASVAEPASWRLGPDELFVVGDNQAVSLDSRSWASGPGLPRRLVIGRAAKPSR</sequence>
<dbReference type="PRINTS" id="PR00727">
    <property type="entry name" value="LEADERPTASE"/>
</dbReference>
<evidence type="ECO:0000256" key="5">
    <source>
        <dbReference type="ARBA" id="ARBA00022670"/>
    </source>
</evidence>
<comment type="similarity">
    <text evidence="2">Belongs to the peptidase S26 family.</text>
</comment>
<dbReference type="InterPro" id="IPR019533">
    <property type="entry name" value="Peptidase_S26"/>
</dbReference>
<dbReference type="GO" id="GO:0016020">
    <property type="term" value="C:membrane"/>
    <property type="evidence" value="ECO:0007669"/>
    <property type="project" value="InterPro"/>
</dbReference>
<feature type="active site" evidence="7">
    <location>
        <position position="36"/>
    </location>
</feature>
<feature type="active site" evidence="7">
    <location>
        <position position="119"/>
    </location>
</feature>
<dbReference type="PANTHER" id="PTHR43390">
    <property type="entry name" value="SIGNAL PEPTIDASE I"/>
    <property type="match status" value="1"/>
</dbReference>
<dbReference type="Proteomes" id="UP000315440">
    <property type="component" value="Unassembled WGS sequence"/>
</dbReference>
<dbReference type="GO" id="GO:0009003">
    <property type="term" value="F:signal peptidase activity"/>
    <property type="evidence" value="ECO:0007669"/>
    <property type="project" value="UniProtKB-EC"/>
</dbReference>
<keyword evidence="11" id="KW-1185">Reference proteome</keyword>
<dbReference type="Gene3D" id="2.10.109.10">
    <property type="entry name" value="Umud Fragment, subunit A"/>
    <property type="match status" value="2"/>
</dbReference>
<organism evidence="10 11">
    <name type="scientific">Pseudobythopirellula maris</name>
    <dbReference type="NCBI Taxonomy" id="2527991"/>
    <lineage>
        <taxon>Bacteria</taxon>
        <taxon>Pseudomonadati</taxon>
        <taxon>Planctomycetota</taxon>
        <taxon>Planctomycetia</taxon>
        <taxon>Pirellulales</taxon>
        <taxon>Lacipirellulaceae</taxon>
        <taxon>Pseudobythopirellula</taxon>
    </lineage>
</organism>
<evidence type="ECO:0000256" key="6">
    <source>
        <dbReference type="ARBA" id="ARBA00022801"/>
    </source>
</evidence>
<evidence type="ECO:0000313" key="10">
    <source>
        <dbReference type="EMBL" id="TWT88515.1"/>
    </source>
</evidence>
<keyword evidence="5 8" id="KW-0645">Protease</keyword>
<gene>
    <name evidence="10" type="ORF">Mal64_19980</name>
</gene>
<dbReference type="OrthoDB" id="9802919at2"/>
<dbReference type="InterPro" id="IPR019758">
    <property type="entry name" value="Pept_S26A_signal_pept_1_CS"/>
</dbReference>
<dbReference type="CDD" id="cd06530">
    <property type="entry name" value="S26_SPase_I"/>
    <property type="match status" value="2"/>
</dbReference>
<name>A0A5C5ZN68_9BACT</name>
<evidence type="ECO:0000259" key="9">
    <source>
        <dbReference type="Pfam" id="PF10502"/>
    </source>
</evidence>
<proteinExistence type="inferred from homology"/>
<evidence type="ECO:0000256" key="2">
    <source>
        <dbReference type="ARBA" id="ARBA00009370"/>
    </source>
</evidence>
<dbReference type="EMBL" id="SJPQ01000002">
    <property type="protein sequence ID" value="TWT88515.1"/>
    <property type="molecule type" value="Genomic_DNA"/>
</dbReference>
<reference evidence="10 11" key="1">
    <citation type="submission" date="2019-02" db="EMBL/GenBank/DDBJ databases">
        <title>Deep-cultivation of Planctomycetes and their phenomic and genomic characterization uncovers novel biology.</title>
        <authorList>
            <person name="Wiegand S."/>
            <person name="Jogler M."/>
            <person name="Boedeker C."/>
            <person name="Pinto D."/>
            <person name="Vollmers J."/>
            <person name="Rivas-Marin E."/>
            <person name="Kohn T."/>
            <person name="Peeters S.H."/>
            <person name="Heuer A."/>
            <person name="Rast P."/>
            <person name="Oberbeckmann S."/>
            <person name="Bunk B."/>
            <person name="Jeske O."/>
            <person name="Meyerdierks A."/>
            <person name="Storesund J.E."/>
            <person name="Kallscheuer N."/>
            <person name="Luecker S."/>
            <person name="Lage O.M."/>
            <person name="Pohl T."/>
            <person name="Merkel B.J."/>
            <person name="Hornburger P."/>
            <person name="Mueller R.-W."/>
            <person name="Bruemmer F."/>
            <person name="Labrenz M."/>
            <person name="Spormann A.M."/>
            <person name="Op Den Camp H."/>
            <person name="Overmann J."/>
            <person name="Amann R."/>
            <person name="Jetten M.S.M."/>
            <person name="Mascher T."/>
            <person name="Medema M.H."/>
            <person name="Devos D.P."/>
            <person name="Kaster A.-K."/>
            <person name="Ovreas L."/>
            <person name="Rohde M."/>
            <person name="Galperin M.Y."/>
            <person name="Jogler C."/>
        </authorList>
    </citation>
    <scope>NUCLEOTIDE SEQUENCE [LARGE SCALE GENOMIC DNA]</scope>
    <source>
        <strain evidence="10 11">Mal64</strain>
    </source>
</reference>
<protein>
    <recommendedName>
        <fullName evidence="4 8">Signal peptidase I</fullName>
        <ecNumber evidence="3 8">3.4.21.89</ecNumber>
    </recommendedName>
</protein>
<dbReference type="SUPFAM" id="SSF51306">
    <property type="entry name" value="LexA/Signal peptidase"/>
    <property type="match status" value="2"/>
</dbReference>
<evidence type="ECO:0000313" key="11">
    <source>
        <dbReference type="Proteomes" id="UP000315440"/>
    </source>
</evidence>
<comment type="caution">
    <text evidence="10">The sequence shown here is derived from an EMBL/GenBank/DDBJ whole genome shotgun (WGS) entry which is preliminary data.</text>
</comment>
<dbReference type="InterPro" id="IPR019756">
    <property type="entry name" value="Pept_S26A_signal_pept_1_Ser-AS"/>
</dbReference>
<dbReference type="InterPro" id="IPR019757">
    <property type="entry name" value="Pept_S26A_signal_pept_1_Lys-AS"/>
</dbReference>